<feature type="region of interest" description="Disordered" evidence="1">
    <location>
        <begin position="24"/>
        <end position="49"/>
    </location>
</feature>
<sequence length="253" mass="27306">MQSSYSSESAPSAVGSLCKKCLGSSGCGCGQRERGSTAGSPGRAREARGGVNERNLVEDSCGAGGQLSWSLLRSREESEARWLRRDGNFEKTLAFGGLACLRSSCCTCCCHPCAGCTDIHATCANKQGTKRRYAPRGQLKDTPVRDGEQRYPRRAPTQGSGRRKKRFNRANPTEPCSCGDRRLVVLGGLGETTGALHFSIGAVGLGLLHCHFRLDTSTRPGRRFCHWPDRLLRAVDGVCRGMLGAMLPDYSCD</sequence>
<accession>A0A9P8W1U1</accession>
<gene>
    <name evidence="2" type="ORF">B0T10DRAFT_66731</name>
</gene>
<dbReference type="EMBL" id="JAGPYM010000013">
    <property type="protein sequence ID" value="KAH6888073.1"/>
    <property type="molecule type" value="Genomic_DNA"/>
</dbReference>
<dbReference type="AlphaFoldDB" id="A0A9P8W1U1"/>
<comment type="caution">
    <text evidence="2">The sequence shown here is derived from an EMBL/GenBank/DDBJ whole genome shotgun (WGS) entry which is preliminary data.</text>
</comment>
<feature type="compositionally biased region" description="Basic and acidic residues" evidence="1">
    <location>
        <begin position="138"/>
        <end position="151"/>
    </location>
</feature>
<evidence type="ECO:0000256" key="1">
    <source>
        <dbReference type="SAM" id="MobiDB-lite"/>
    </source>
</evidence>
<name>A0A9P8W1U1_9HYPO</name>
<evidence type="ECO:0000313" key="2">
    <source>
        <dbReference type="EMBL" id="KAH6888073.1"/>
    </source>
</evidence>
<dbReference type="Proteomes" id="UP000777438">
    <property type="component" value="Unassembled WGS sequence"/>
</dbReference>
<feature type="region of interest" description="Disordered" evidence="1">
    <location>
        <begin position="132"/>
        <end position="173"/>
    </location>
</feature>
<reference evidence="2 3" key="1">
    <citation type="journal article" date="2021" name="Nat. Commun.">
        <title>Genetic determinants of endophytism in the Arabidopsis root mycobiome.</title>
        <authorList>
            <person name="Mesny F."/>
            <person name="Miyauchi S."/>
            <person name="Thiergart T."/>
            <person name="Pickel B."/>
            <person name="Atanasova L."/>
            <person name="Karlsson M."/>
            <person name="Huettel B."/>
            <person name="Barry K.W."/>
            <person name="Haridas S."/>
            <person name="Chen C."/>
            <person name="Bauer D."/>
            <person name="Andreopoulos W."/>
            <person name="Pangilinan J."/>
            <person name="LaButti K."/>
            <person name="Riley R."/>
            <person name="Lipzen A."/>
            <person name="Clum A."/>
            <person name="Drula E."/>
            <person name="Henrissat B."/>
            <person name="Kohler A."/>
            <person name="Grigoriev I.V."/>
            <person name="Martin F.M."/>
            <person name="Hacquard S."/>
        </authorList>
    </citation>
    <scope>NUCLEOTIDE SEQUENCE [LARGE SCALE GENOMIC DNA]</scope>
    <source>
        <strain evidence="2 3">MPI-CAGE-CH-0241</strain>
    </source>
</reference>
<evidence type="ECO:0000313" key="3">
    <source>
        <dbReference type="Proteomes" id="UP000777438"/>
    </source>
</evidence>
<protein>
    <submittedName>
        <fullName evidence="2">Uncharacterized protein</fullName>
    </submittedName>
</protein>
<keyword evidence="3" id="KW-1185">Reference proteome</keyword>
<proteinExistence type="predicted"/>
<organism evidence="2 3">
    <name type="scientific">Thelonectria olida</name>
    <dbReference type="NCBI Taxonomy" id="1576542"/>
    <lineage>
        <taxon>Eukaryota</taxon>
        <taxon>Fungi</taxon>
        <taxon>Dikarya</taxon>
        <taxon>Ascomycota</taxon>
        <taxon>Pezizomycotina</taxon>
        <taxon>Sordariomycetes</taxon>
        <taxon>Hypocreomycetidae</taxon>
        <taxon>Hypocreales</taxon>
        <taxon>Nectriaceae</taxon>
        <taxon>Thelonectria</taxon>
    </lineage>
</organism>